<comment type="subcellular location">
    <subcellularLocation>
        <location evidence="1 7">Periplasm</location>
    </subcellularLocation>
</comment>
<evidence type="ECO:0000313" key="10">
    <source>
        <dbReference type="EMBL" id="KJZ12350.1"/>
    </source>
</evidence>
<dbReference type="PATRIC" id="fig|43658.5.peg.633"/>
<comment type="similarity">
    <text evidence="2 7">Belongs to the FlgA family.</text>
</comment>
<dbReference type="Gene3D" id="3.90.1210.10">
    <property type="entry name" value="Antifreeze-like/N-acetylneuraminic acid synthase C-terminal domain"/>
    <property type="match status" value="1"/>
</dbReference>
<evidence type="ECO:0000256" key="4">
    <source>
        <dbReference type="ARBA" id="ARBA00022729"/>
    </source>
</evidence>
<keyword evidence="11" id="KW-1185">Reference proteome</keyword>
<evidence type="ECO:0000259" key="9">
    <source>
        <dbReference type="SMART" id="SM00858"/>
    </source>
</evidence>
<proteinExistence type="inferred from homology"/>
<evidence type="ECO:0000313" key="11">
    <source>
        <dbReference type="Proteomes" id="UP000033452"/>
    </source>
</evidence>
<dbReference type="AlphaFoldDB" id="A0A0F4QYK8"/>
<evidence type="ECO:0000256" key="8">
    <source>
        <dbReference type="SAM" id="Phobius"/>
    </source>
</evidence>
<keyword evidence="8" id="KW-1133">Transmembrane helix</keyword>
<dbReference type="InterPro" id="IPR013974">
    <property type="entry name" value="SAF"/>
</dbReference>
<protein>
    <recommendedName>
        <fullName evidence="3 7">Flagella basal body P-ring formation protein FlgA</fullName>
    </recommendedName>
</protein>
<comment type="caution">
    <text evidence="10">The sequence shown here is derived from an EMBL/GenBank/DDBJ whole genome shotgun (WGS) entry which is preliminary data.</text>
</comment>
<dbReference type="Proteomes" id="UP000033452">
    <property type="component" value="Unassembled WGS sequence"/>
</dbReference>
<dbReference type="RefSeq" id="WP_046003499.1">
    <property type="nucleotide sequence ID" value="NZ_JXYA01000005.1"/>
</dbReference>
<evidence type="ECO:0000256" key="5">
    <source>
        <dbReference type="ARBA" id="ARBA00022764"/>
    </source>
</evidence>
<dbReference type="InterPro" id="IPR039246">
    <property type="entry name" value="Flagellar_FlgA"/>
</dbReference>
<dbReference type="NCBIfam" id="TIGR03170">
    <property type="entry name" value="flgA_cterm"/>
    <property type="match status" value="1"/>
</dbReference>
<keyword evidence="10" id="KW-0966">Cell projection</keyword>
<dbReference type="PANTHER" id="PTHR36307">
    <property type="entry name" value="FLAGELLA BASAL BODY P-RING FORMATION PROTEIN FLGA"/>
    <property type="match status" value="1"/>
</dbReference>
<evidence type="ECO:0000256" key="3">
    <source>
        <dbReference type="ARBA" id="ARBA00014754"/>
    </source>
</evidence>
<evidence type="ECO:0000256" key="1">
    <source>
        <dbReference type="ARBA" id="ARBA00004418"/>
    </source>
</evidence>
<keyword evidence="10" id="KW-0282">Flagellum</keyword>
<dbReference type="OrthoDB" id="5729023at2"/>
<dbReference type="GO" id="GO:0042597">
    <property type="term" value="C:periplasmic space"/>
    <property type="evidence" value="ECO:0007669"/>
    <property type="project" value="UniProtKB-SubCell"/>
</dbReference>
<organism evidence="10 11">
    <name type="scientific">Pseudoalteromonas rubra</name>
    <dbReference type="NCBI Taxonomy" id="43658"/>
    <lineage>
        <taxon>Bacteria</taxon>
        <taxon>Pseudomonadati</taxon>
        <taxon>Pseudomonadota</taxon>
        <taxon>Gammaproteobacteria</taxon>
        <taxon>Alteromonadales</taxon>
        <taxon>Pseudoalteromonadaceae</taxon>
        <taxon>Pseudoalteromonas</taxon>
    </lineage>
</organism>
<sequence>MSLLKITLSAYFFPIVAYFLATSFAYGQTYESKDIEKLAIDFIATQTPAPTQAEEEQHVTALPLDTRIPERQCLQPLQVSSKSSPPFNRQVTVMVRCDDLESWVQFVHVKIETLLPVIVSTRMLDKGVLLTAEDLTIEMRPKHFVRAANIDDMALLVGSKTKRRIQQGKPLSMFQICMICKGDNVTILASDGTLMIKTNGIALQDGNLGEQIRVKNARSGKTVLARVKDVDSVAVKI</sequence>
<dbReference type="Pfam" id="PF13144">
    <property type="entry name" value="ChapFlgA"/>
    <property type="match status" value="1"/>
</dbReference>
<reference evidence="10 11" key="1">
    <citation type="journal article" date="2015" name="BMC Genomics">
        <title>Genome mining reveals unlocked bioactive potential of marine Gram-negative bacteria.</title>
        <authorList>
            <person name="Machado H."/>
            <person name="Sonnenschein E.C."/>
            <person name="Melchiorsen J."/>
            <person name="Gram L."/>
        </authorList>
    </citation>
    <scope>NUCLEOTIDE SEQUENCE [LARGE SCALE GENOMIC DNA]</scope>
    <source>
        <strain evidence="10 11">S2471</strain>
    </source>
</reference>
<keyword evidence="8" id="KW-0472">Membrane</keyword>
<comment type="function">
    <text evidence="6 7">Involved in the assembly process of the P-ring formation. It may associate with FlgF on the rod constituting a structure essential for the P-ring assembly or may act as a modulator protein for the P-ring assembly.</text>
</comment>
<dbReference type="CDD" id="cd11614">
    <property type="entry name" value="SAF_CpaB_FlgA_like"/>
    <property type="match status" value="1"/>
</dbReference>
<keyword evidence="10" id="KW-0969">Cilium</keyword>
<feature type="transmembrane region" description="Helical" evidence="8">
    <location>
        <begin position="6"/>
        <end position="27"/>
    </location>
</feature>
<dbReference type="PANTHER" id="PTHR36307:SF1">
    <property type="entry name" value="FLAGELLA BASAL BODY P-RING FORMATION PROTEIN FLGA"/>
    <property type="match status" value="1"/>
</dbReference>
<accession>A0A0F4QYK8</accession>
<dbReference type="InterPro" id="IPR017585">
    <property type="entry name" value="SAF_FlgA"/>
</dbReference>
<evidence type="ECO:0000256" key="7">
    <source>
        <dbReference type="RuleBase" id="RU362063"/>
    </source>
</evidence>
<dbReference type="SMART" id="SM00858">
    <property type="entry name" value="SAF"/>
    <property type="match status" value="1"/>
</dbReference>
<keyword evidence="4" id="KW-0732">Signal</keyword>
<keyword evidence="7" id="KW-1005">Bacterial flagellum biogenesis</keyword>
<dbReference type="Gene3D" id="2.30.30.760">
    <property type="match status" value="1"/>
</dbReference>
<feature type="domain" description="SAF" evidence="9">
    <location>
        <begin position="115"/>
        <end position="177"/>
    </location>
</feature>
<name>A0A0F4QYK8_9GAMM</name>
<keyword evidence="5 7" id="KW-0574">Periplasm</keyword>
<gene>
    <name evidence="10" type="ORF">TW77_03035</name>
</gene>
<keyword evidence="8" id="KW-0812">Transmembrane</keyword>
<evidence type="ECO:0000256" key="6">
    <source>
        <dbReference type="ARBA" id="ARBA00025643"/>
    </source>
</evidence>
<dbReference type="EMBL" id="JXYA01000005">
    <property type="protein sequence ID" value="KJZ12350.1"/>
    <property type="molecule type" value="Genomic_DNA"/>
</dbReference>
<dbReference type="GO" id="GO:0044780">
    <property type="term" value="P:bacterial-type flagellum assembly"/>
    <property type="evidence" value="ECO:0007669"/>
    <property type="project" value="InterPro"/>
</dbReference>
<evidence type="ECO:0000256" key="2">
    <source>
        <dbReference type="ARBA" id="ARBA00010474"/>
    </source>
</evidence>